<protein>
    <submittedName>
        <fullName evidence="1">Uncharacterized protein</fullName>
    </submittedName>
</protein>
<reference evidence="1 2" key="1">
    <citation type="journal article" date="2022" name="Plant J.">
        <title>Chromosome-level genome of Camellia lanceoleosa provides a valuable resource for understanding genome evolution and self-incompatibility.</title>
        <authorList>
            <person name="Gong W."/>
            <person name="Xiao S."/>
            <person name="Wang L."/>
            <person name="Liao Z."/>
            <person name="Chang Y."/>
            <person name="Mo W."/>
            <person name="Hu G."/>
            <person name="Li W."/>
            <person name="Zhao G."/>
            <person name="Zhu H."/>
            <person name="Hu X."/>
            <person name="Ji K."/>
            <person name="Xiang X."/>
            <person name="Song Q."/>
            <person name="Yuan D."/>
            <person name="Jin S."/>
            <person name="Zhang L."/>
        </authorList>
    </citation>
    <scope>NUCLEOTIDE SEQUENCE [LARGE SCALE GENOMIC DNA]</scope>
    <source>
        <strain evidence="1">SQ_2022a</strain>
    </source>
</reference>
<evidence type="ECO:0000313" key="1">
    <source>
        <dbReference type="EMBL" id="KAI7998546.1"/>
    </source>
</evidence>
<name>A0ACC0GBP4_9ERIC</name>
<dbReference type="EMBL" id="CM045767">
    <property type="protein sequence ID" value="KAI7998546.1"/>
    <property type="molecule type" value="Genomic_DNA"/>
</dbReference>
<gene>
    <name evidence="1" type="ORF">LOK49_LG10G00592</name>
</gene>
<comment type="caution">
    <text evidence="1">The sequence shown here is derived from an EMBL/GenBank/DDBJ whole genome shotgun (WGS) entry which is preliminary data.</text>
</comment>
<keyword evidence="2" id="KW-1185">Reference proteome</keyword>
<sequence>MFTTSPFSTTTDLVRSHLSEIRWYSVLGNSKTLLIAETRKIENYILLATQVVENLPQEEEHIYDDPTFFQFSKNGWMTSQQG</sequence>
<dbReference type="Proteomes" id="UP001060215">
    <property type="component" value="Chromosome 10"/>
</dbReference>
<organism evidence="1 2">
    <name type="scientific">Camellia lanceoleosa</name>
    <dbReference type="NCBI Taxonomy" id="1840588"/>
    <lineage>
        <taxon>Eukaryota</taxon>
        <taxon>Viridiplantae</taxon>
        <taxon>Streptophyta</taxon>
        <taxon>Embryophyta</taxon>
        <taxon>Tracheophyta</taxon>
        <taxon>Spermatophyta</taxon>
        <taxon>Magnoliopsida</taxon>
        <taxon>eudicotyledons</taxon>
        <taxon>Gunneridae</taxon>
        <taxon>Pentapetalae</taxon>
        <taxon>asterids</taxon>
        <taxon>Ericales</taxon>
        <taxon>Theaceae</taxon>
        <taxon>Camellia</taxon>
    </lineage>
</organism>
<accession>A0ACC0GBP4</accession>
<evidence type="ECO:0000313" key="2">
    <source>
        <dbReference type="Proteomes" id="UP001060215"/>
    </source>
</evidence>
<proteinExistence type="predicted"/>